<keyword evidence="2" id="KW-0479">Metal-binding</keyword>
<dbReference type="PANTHER" id="PTHR13173:SF10">
    <property type="entry name" value="WW DOMAIN-BINDING PROTEIN 4"/>
    <property type="match status" value="1"/>
</dbReference>
<evidence type="ECO:0000256" key="5">
    <source>
        <dbReference type="ARBA" id="ARBA00023242"/>
    </source>
</evidence>
<dbReference type="PROSITE" id="PS50171">
    <property type="entry name" value="ZF_MATRIN"/>
    <property type="match status" value="1"/>
</dbReference>
<keyword evidence="9" id="KW-1185">Reference proteome</keyword>
<organism evidence="8 9">
    <name type="scientific">Amanita thiersii Skay4041</name>
    <dbReference type="NCBI Taxonomy" id="703135"/>
    <lineage>
        <taxon>Eukaryota</taxon>
        <taxon>Fungi</taxon>
        <taxon>Dikarya</taxon>
        <taxon>Basidiomycota</taxon>
        <taxon>Agaricomycotina</taxon>
        <taxon>Agaricomycetes</taxon>
        <taxon>Agaricomycetidae</taxon>
        <taxon>Agaricales</taxon>
        <taxon>Pluteineae</taxon>
        <taxon>Amanitaceae</taxon>
        <taxon>Amanita</taxon>
    </lineage>
</organism>
<evidence type="ECO:0000256" key="4">
    <source>
        <dbReference type="ARBA" id="ARBA00022833"/>
    </source>
</evidence>
<evidence type="ECO:0000256" key="6">
    <source>
        <dbReference type="SAM" id="MobiDB-lite"/>
    </source>
</evidence>
<sequence>MSEYWVSKKKYFCKYCEIYIADDAPSRQQHENGLRHQGNRERFIRNIYKTSEKKKKDLEEEKRELARVDQAAQAAFVQDVSAGYARPQFSSASSSTSASKKPAPKPSNPYANYSTAESLGYSDPDVEHAAAEAERRRTQGIAGEWQVVTPTTPPLPSSATDADDQKATENILEIPEKRPADTLGDDDARHYKLRKKTTTGLGEIYDPGVIKVKLKKDEPATPPTETKAEEDHGLLSGVKVEDNQSKSGESLKWLKVQWKPASWAPTAETKNGVDVSPRNPVASSDIEPQNPPNASGELPTKNEAEETKVKEEDLSVKSEDLVSLKSTAPSESTGLFKKRRAPASVNSGRGRWR</sequence>
<dbReference type="AlphaFoldDB" id="A0A2A9NQ21"/>
<dbReference type="GO" id="GO:0071011">
    <property type="term" value="C:precatalytic spliceosome"/>
    <property type="evidence" value="ECO:0007669"/>
    <property type="project" value="TreeGrafter"/>
</dbReference>
<dbReference type="InterPro" id="IPR040023">
    <property type="entry name" value="WBP4"/>
</dbReference>
<feature type="region of interest" description="Disordered" evidence="6">
    <location>
        <begin position="147"/>
        <end position="166"/>
    </location>
</feature>
<gene>
    <name evidence="8" type="ORF">AMATHDRAFT_146880</name>
</gene>
<dbReference type="InterPro" id="IPR036236">
    <property type="entry name" value="Znf_C2H2_sf"/>
</dbReference>
<dbReference type="GO" id="GO:0000398">
    <property type="term" value="P:mRNA splicing, via spliceosome"/>
    <property type="evidence" value="ECO:0007669"/>
    <property type="project" value="InterPro"/>
</dbReference>
<dbReference type="GO" id="GO:0003723">
    <property type="term" value="F:RNA binding"/>
    <property type="evidence" value="ECO:0007669"/>
    <property type="project" value="TreeGrafter"/>
</dbReference>
<evidence type="ECO:0000313" key="8">
    <source>
        <dbReference type="EMBL" id="PFH49783.1"/>
    </source>
</evidence>
<protein>
    <recommendedName>
        <fullName evidence="7">Matrin-type domain-containing protein</fullName>
    </recommendedName>
</protein>
<feature type="compositionally biased region" description="Basic and acidic residues" evidence="6">
    <location>
        <begin position="226"/>
        <end position="244"/>
    </location>
</feature>
<dbReference type="SUPFAM" id="SSF57667">
    <property type="entry name" value="beta-beta-alpha zinc fingers"/>
    <property type="match status" value="1"/>
</dbReference>
<feature type="region of interest" description="Disordered" evidence="6">
    <location>
        <begin position="214"/>
        <end position="353"/>
    </location>
</feature>
<evidence type="ECO:0000313" key="9">
    <source>
        <dbReference type="Proteomes" id="UP000242287"/>
    </source>
</evidence>
<dbReference type="OrthoDB" id="191651at2759"/>
<dbReference type="SMART" id="SM00451">
    <property type="entry name" value="ZnF_U1"/>
    <property type="match status" value="1"/>
</dbReference>
<keyword evidence="4" id="KW-0862">Zinc</keyword>
<name>A0A2A9NQ21_9AGAR</name>
<evidence type="ECO:0000259" key="7">
    <source>
        <dbReference type="PROSITE" id="PS50171"/>
    </source>
</evidence>
<dbReference type="PANTHER" id="PTHR13173">
    <property type="entry name" value="WW DOMAIN BINDING PROTEIN 4"/>
    <property type="match status" value="1"/>
</dbReference>
<dbReference type="InterPro" id="IPR000690">
    <property type="entry name" value="Matrin/U1-C_Znf_C2H2"/>
</dbReference>
<keyword evidence="3" id="KW-0863">Zinc-finger</keyword>
<dbReference type="STRING" id="703135.A0A2A9NQ21"/>
<dbReference type="EMBL" id="KZ302020">
    <property type="protein sequence ID" value="PFH49783.1"/>
    <property type="molecule type" value="Genomic_DNA"/>
</dbReference>
<dbReference type="InterPro" id="IPR003604">
    <property type="entry name" value="Matrin/U1-like-C_Znf_C2H2"/>
</dbReference>
<dbReference type="GO" id="GO:0008270">
    <property type="term" value="F:zinc ion binding"/>
    <property type="evidence" value="ECO:0007669"/>
    <property type="project" value="UniProtKB-KW"/>
</dbReference>
<reference evidence="8 9" key="1">
    <citation type="submission" date="2014-02" db="EMBL/GenBank/DDBJ databases">
        <title>Transposable element dynamics among asymbiotic and ectomycorrhizal Amanita fungi.</title>
        <authorList>
            <consortium name="DOE Joint Genome Institute"/>
            <person name="Hess J."/>
            <person name="Skrede I."/>
            <person name="Wolfe B."/>
            <person name="LaButti K."/>
            <person name="Ohm R.A."/>
            <person name="Grigoriev I.V."/>
            <person name="Pringle A."/>
        </authorList>
    </citation>
    <scope>NUCLEOTIDE SEQUENCE [LARGE SCALE GENOMIC DNA]</scope>
    <source>
        <strain evidence="8 9">SKay4041</strain>
    </source>
</reference>
<dbReference type="Proteomes" id="UP000242287">
    <property type="component" value="Unassembled WGS sequence"/>
</dbReference>
<keyword evidence="5" id="KW-0539">Nucleus</keyword>
<feature type="region of interest" description="Disordered" evidence="6">
    <location>
        <begin position="27"/>
        <end position="57"/>
    </location>
</feature>
<dbReference type="InterPro" id="IPR013085">
    <property type="entry name" value="U1-CZ_Znf_C2H2"/>
</dbReference>
<comment type="subcellular location">
    <subcellularLocation>
        <location evidence="1">Nucleus</location>
    </subcellularLocation>
</comment>
<evidence type="ECO:0000256" key="3">
    <source>
        <dbReference type="ARBA" id="ARBA00022771"/>
    </source>
</evidence>
<feature type="compositionally biased region" description="Low complexity" evidence="6">
    <location>
        <begin position="90"/>
        <end position="101"/>
    </location>
</feature>
<evidence type="ECO:0000256" key="1">
    <source>
        <dbReference type="ARBA" id="ARBA00004123"/>
    </source>
</evidence>
<feature type="compositionally biased region" description="Basic and acidic residues" evidence="6">
    <location>
        <begin position="300"/>
        <end position="322"/>
    </location>
</feature>
<feature type="compositionally biased region" description="Polar residues" evidence="6">
    <location>
        <begin position="324"/>
        <end position="333"/>
    </location>
</feature>
<evidence type="ECO:0000256" key="2">
    <source>
        <dbReference type="ARBA" id="ARBA00022723"/>
    </source>
</evidence>
<feature type="region of interest" description="Disordered" evidence="6">
    <location>
        <begin position="88"/>
        <end position="121"/>
    </location>
</feature>
<dbReference type="Pfam" id="PF06220">
    <property type="entry name" value="zf-U1"/>
    <property type="match status" value="1"/>
</dbReference>
<proteinExistence type="predicted"/>
<feature type="domain" description="Matrin-type" evidence="7">
    <location>
        <begin position="11"/>
        <end position="42"/>
    </location>
</feature>
<dbReference type="Gene3D" id="3.30.160.60">
    <property type="entry name" value="Classic Zinc Finger"/>
    <property type="match status" value="1"/>
</dbReference>
<accession>A0A2A9NQ21</accession>